<feature type="compositionally biased region" description="Low complexity" evidence="1">
    <location>
        <begin position="31"/>
        <end position="57"/>
    </location>
</feature>
<evidence type="ECO:0000313" key="2">
    <source>
        <dbReference type="EMBL" id="RCX19728.1"/>
    </source>
</evidence>
<dbReference type="AlphaFoldDB" id="A0A369BGK2"/>
<feature type="compositionally biased region" description="Polar residues" evidence="1">
    <location>
        <begin position="63"/>
        <end position="75"/>
    </location>
</feature>
<comment type="caution">
    <text evidence="2">The sequence shown here is derived from an EMBL/GenBank/DDBJ whole genome shotgun (WGS) entry which is preliminary data.</text>
</comment>
<feature type="region of interest" description="Disordered" evidence="1">
    <location>
        <begin position="30"/>
        <end position="75"/>
    </location>
</feature>
<name>A0A369BGK2_9BACL</name>
<dbReference type="EMBL" id="QPJW01000004">
    <property type="protein sequence ID" value="RCX19728.1"/>
    <property type="molecule type" value="Genomic_DNA"/>
</dbReference>
<proteinExistence type="predicted"/>
<evidence type="ECO:0000313" key="3">
    <source>
        <dbReference type="Proteomes" id="UP000253090"/>
    </source>
</evidence>
<reference evidence="2 3" key="1">
    <citation type="submission" date="2018-07" db="EMBL/GenBank/DDBJ databases">
        <title>Genomic Encyclopedia of Type Strains, Phase III (KMG-III): the genomes of soil and plant-associated and newly described type strains.</title>
        <authorList>
            <person name="Whitman W."/>
        </authorList>
    </citation>
    <scope>NUCLEOTIDE SEQUENCE [LARGE SCALE GENOMIC DNA]</scope>
    <source>
        <strain evidence="2 3">CECT 8333</strain>
    </source>
</reference>
<evidence type="ECO:0000256" key="1">
    <source>
        <dbReference type="SAM" id="MobiDB-lite"/>
    </source>
</evidence>
<keyword evidence="3" id="KW-1185">Reference proteome</keyword>
<sequence>MSRSLILLHIGIIWRTINLFIENKNTLTKMNSKSKLSNSKNKLSPLSDFQQSHSFSPFPSPPKTSTITNAPILNP</sequence>
<organism evidence="2 3">
    <name type="scientific">Fontibacillus phaseoli</name>
    <dbReference type="NCBI Taxonomy" id="1416533"/>
    <lineage>
        <taxon>Bacteria</taxon>
        <taxon>Bacillati</taxon>
        <taxon>Bacillota</taxon>
        <taxon>Bacilli</taxon>
        <taxon>Bacillales</taxon>
        <taxon>Paenibacillaceae</taxon>
        <taxon>Fontibacillus</taxon>
    </lineage>
</organism>
<protein>
    <submittedName>
        <fullName evidence="2">Uncharacterized protein</fullName>
    </submittedName>
</protein>
<dbReference type="Proteomes" id="UP000253090">
    <property type="component" value="Unassembled WGS sequence"/>
</dbReference>
<gene>
    <name evidence="2" type="ORF">DFP94_104182</name>
</gene>
<accession>A0A369BGK2</accession>